<dbReference type="InterPro" id="IPR007138">
    <property type="entry name" value="ABM_dom"/>
</dbReference>
<accession>A0ABQ5W7Q3</accession>
<evidence type="ECO:0000313" key="3">
    <source>
        <dbReference type="Proteomes" id="UP001156691"/>
    </source>
</evidence>
<dbReference type="PANTHER" id="PTHR37811">
    <property type="entry name" value="BLL5343 PROTEIN"/>
    <property type="match status" value="1"/>
</dbReference>
<gene>
    <name evidence="2" type="ORF">GCM10010862_33790</name>
</gene>
<dbReference type="Pfam" id="PF03992">
    <property type="entry name" value="ABM"/>
    <property type="match status" value="1"/>
</dbReference>
<keyword evidence="3" id="KW-1185">Reference proteome</keyword>
<protein>
    <recommendedName>
        <fullName evidence="1">ABM domain-containing protein</fullName>
    </recommendedName>
</protein>
<dbReference type="PANTHER" id="PTHR37811:SF2">
    <property type="entry name" value="ABM DOMAIN-CONTAINING PROTEIN"/>
    <property type="match status" value="1"/>
</dbReference>
<dbReference type="SUPFAM" id="SSF54909">
    <property type="entry name" value="Dimeric alpha+beta barrel"/>
    <property type="match status" value="1"/>
</dbReference>
<evidence type="ECO:0000259" key="1">
    <source>
        <dbReference type="Pfam" id="PF03992"/>
    </source>
</evidence>
<reference evidence="3" key="1">
    <citation type="journal article" date="2019" name="Int. J. Syst. Evol. Microbiol.">
        <title>The Global Catalogue of Microorganisms (GCM) 10K type strain sequencing project: providing services to taxonomists for standard genome sequencing and annotation.</title>
        <authorList>
            <consortium name="The Broad Institute Genomics Platform"/>
            <consortium name="The Broad Institute Genome Sequencing Center for Infectious Disease"/>
            <person name="Wu L."/>
            <person name="Ma J."/>
        </authorList>
    </citation>
    <scope>NUCLEOTIDE SEQUENCE [LARGE SCALE GENOMIC DNA]</scope>
    <source>
        <strain evidence="3">NBRC 112416</strain>
    </source>
</reference>
<feature type="domain" description="ABM" evidence="1">
    <location>
        <begin position="1"/>
        <end position="76"/>
    </location>
</feature>
<dbReference type="Proteomes" id="UP001156691">
    <property type="component" value="Unassembled WGS sequence"/>
</dbReference>
<dbReference type="EMBL" id="BSNS01000018">
    <property type="protein sequence ID" value="GLQ56120.1"/>
    <property type="molecule type" value="Genomic_DNA"/>
</dbReference>
<proteinExistence type="predicted"/>
<evidence type="ECO:0000313" key="2">
    <source>
        <dbReference type="EMBL" id="GLQ56120.1"/>
    </source>
</evidence>
<comment type="caution">
    <text evidence="2">The sequence shown here is derived from an EMBL/GenBank/DDBJ whole genome shotgun (WGS) entry which is preliminary data.</text>
</comment>
<name>A0ABQ5W7Q3_9HYPH</name>
<sequence>MFSAIFEALPRSEKIADYLESAKMLQPRLERIAGFVDNIRYRSLTREGWYLSISNWRDEKSLVRWRTTKHHHELQKRGRDEIFADYHLRVGQITADNQVPAGYALTEQRLDETEVGEGTTVTLINATRPSEWKQTNNPYDCAEWLGLNPWADNMTSWDIYDALLTPGDLIVLVSWKDAAAARTYEDSAAPNDRARMRRVRIVRDYGKYDRREAPQYYPDADGGETLHA</sequence>
<dbReference type="InterPro" id="IPR011008">
    <property type="entry name" value="Dimeric_a/b-barrel"/>
</dbReference>
<dbReference type="InterPro" id="IPR052936">
    <property type="entry name" value="Jasmonate_Hydroxylase-like"/>
</dbReference>
<organism evidence="2 3">
    <name type="scientific">Devosia nitrariae</name>
    <dbReference type="NCBI Taxonomy" id="2071872"/>
    <lineage>
        <taxon>Bacteria</taxon>
        <taxon>Pseudomonadati</taxon>
        <taxon>Pseudomonadota</taxon>
        <taxon>Alphaproteobacteria</taxon>
        <taxon>Hyphomicrobiales</taxon>
        <taxon>Devosiaceae</taxon>
        <taxon>Devosia</taxon>
    </lineage>
</organism>
<dbReference type="Gene3D" id="3.30.70.100">
    <property type="match status" value="1"/>
</dbReference>
<dbReference type="RefSeq" id="WP_284341540.1">
    <property type="nucleotide sequence ID" value="NZ_BSNS01000018.1"/>
</dbReference>